<dbReference type="VEuPathDB" id="FungiDB:PTTG_04111"/>
<evidence type="ECO:0000256" key="1">
    <source>
        <dbReference type="ARBA" id="ARBA00022664"/>
    </source>
</evidence>
<dbReference type="GO" id="GO:0008270">
    <property type="term" value="F:zinc ion binding"/>
    <property type="evidence" value="ECO:0007669"/>
    <property type="project" value="UniProtKB-KW"/>
</dbReference>
<dbReference type="GO" id="GO:0006397">
    <property type="term" value="P:mRNA processing"/>
    <property type="evidence" value="ECO:0007669"/>
    <property type="project" value="UniProtKB-KW"/>
</dbReference>
<feature type="region of interest" description="Disordered" evidence="9">
    <location>
        <begin position="484"/>
        <end position="530"/>
    </location>
</feature>
<evidence type="ECO:0000256" key="2">
    <source>
        <dbReference type="ARBA" id="ARBA00022723"/>
    </source>
</evidence>
<keyword evidence="14" id="KW-1185">Reference proteome</keyword>
<feature type="compositionally biased region" description="Polar residues" evidence="9">
    <location>
        <begin position="421"/>
        <end position="432"/>
    </location>
</feature>
<dbReference type="FunFam" id="1.20.1390.10:FF:000007">
    <property type="entry name" value="CCCH zinc finger and RRM domain protein"/>
    <property type="match status" value="1"/>
</dbReference>
<dbReference type="InterPro" id="IPR012677">
    <property type="entry name" value="Nucleotide-bd_a/b_plait_sf"/>
</dbReference>
<organism evidence="12">
    <name type="scientific">Puccinia triticina (isolate 1-1 / race 1 (BBBD))</name>
    <name type="common">Brown leaf rust fungus</name>
    <dbReference type="NCBI Taxonomy" id="630390"/>
    <lineage>
        <taxon>Eukaryota</taxon>
        <taxon>Fungi</taxon>
        <taxon>Dikarya</taxon>
        <taxon>Basidiomycota</taxon>
        <taxon>Pucciniomycotina</taxon>
        <taxon>Pucciniomycetes</taxon>
        <taxon>Pucciniales</taxon>
        <taxon>Pucciniaceae</taxon>
        <taxon>Puccinia</taxon>
    </lineage>
</organism>
<dbReference type="Gene3D" id="1.20.1390.10">
    <property type="entry name" value="PWI domain"/>
    <property type="match status" value="1"/>
</dbReference>
<dbReference type="PANTHER" id="PTHR14398">
    <property type="entry name" value="RNA RECOGNITION RRM/RNP DOMAIN"/>
    <property type="match status" value="1"/>
</dbReference>
<dbReference type="EnsemblFungi" id="PTTG_04111-t43_1">
    <property type="protein sequence ID" value="PTTG_04111-t43_1-p1"/>
    <property type="gene ID" value="PTTG_04111"/>
</dbReference>
<evidence type="ECO:0000256" key="9">
    <source>
        <dbReference type="SAM" id="MobiDB-lite"/>
    </source>
</evidence>
<dbReference type="GO" id="GO:0005634">
    <property type="term" value="C:nucleus"/>
    <property type="evidence" value="ECO:0007669"/>
    <property type="project" value="TreeGrafter"/>
</dbReference>
<dbReference type="STRING" id="630390.A0A180GPA1"/>
<keyword evidence="5 7" id="KW-0694">RNA-binding</keyword>
<evidence type="ECO:0000256" key="8">
    <source>
        <dbReference type="PROSITE-ProRule" id="PRU00723"/>
    </source>
</evidence>
<keyword evidence="1" id="KW-0507">mRNA processing</keyword>
<dbReference type="InterPro" id="IPR036483">
    <property type="entry name" value="PWI_dom_sf"/>
</dbReference>
<dbReference type="PANTHER" id="PTHR14398:SF0">
    <property type="entry name" value="ZINC FINGER PROTEIN SWM"/>
    <property type="match status" value="1"/>
</dbReference>
<evidence type="ECO:0000256" key="4">
    <source>
        <dbReference type="ARBA" id="ARBA00022833"/>
    </source>
</evidence>
<feature type="compositionally biased region" description="Low complexity" evidence="9">
    <location>
        <begin position="758"/>
        <end position="771"/>
    </location>
</feature>
<feature type="region of interest" description="Disordered" evidence="9">
    <location>
        <begin position="214"/>
        <end position="253"/>
    </location>
</feature>
<gene>
    <name evidence="12" type="ORF">PTTG_04111</name>
</gene>
<evidence type="ECO:0000259" key="10">
    <source>
        <dbReference type="PROSITE" id="PS50102"/>
    </source>
</evidence>
<feature type="zinc finger region" description="C3H1-type" evidence="8">
    <location>
        <begin position="191"/>
        <end position="219"/>
    </location>
</feature>
<reference evidence="13 14" key="3">
    <citation type="journal article" date="2017" name="G3 (Bethesda)">
        <title>Comparative analysis highlights variable genome content of wheat rusts and divergence of the mating loci.</title>
        <authorList>
            <person name="Cuomo C.A."/>
            <person name="Bakkeren G."/>
            <person name="Khalil H.B."/>
            <person name="Panwar V."/>
            <person name="Joly D."/>
            <person name="Linning R."/>
            <person name="Sakthikumar S."/>
            <person name="Song X."/>
            <person name="Adiconis X."/>
            <person name="Fan L."/>
            <person name="Goldberg J.M."/>
            <person name="Levin J.Z."/>
            <person name="Young S."/>
            <person name="Zeng Q."/>
            <person name="Anikster Y."/>
            <person name="Bruce M."/>
            <person name="Wang M."/>
            <person name="Yin C."/>
            <person name="McCallum B."/>
            <person name="Szabo L.J."/>
            <person name="Hulbert S."/>
            <person name="Chen X."/>
            <person name="Fellers J.P."/>
        </authorList>
    </citation>
    <scope>NUCLEOTIDE SEQUENCE</scope>
    <source>
        <strain evidence="14">Isolate 1-1 / race 1 (BBBD)</strain>
        <strain evidence="13">isolate 1-1 / race 1 (BBBD)</strain>
    </source>
</reference>
<dbReference type="SUPFAM" id="SSF101233">
    <property type="entry name" value="PWI domain"/>
    <property type="match status" value="1"/>
</dbReference>
<dbReference type="Gene3D" id="3.30.70.330">
    <property type="match status" value="1"/>
</dbReference>
<dbReference type="EMBL" id="ADAS02000038">
    <property type="protein sequence ID" value="OAV94550.1"/>
    <property type="molecule type" value="Genomic_DNA"/>
</dbReference>
<dbReference type="InterPro" id="IPR036855">
    <property type="entry name" value="Znf_CCCH_sf"/>
</dbReference>
<dbReference type="SUPFAM" id="SSF54928">
    <property type="entry name" value="RNA-binding domain, RBD"/>
    <property type="match status" value="1"/>
</dbReference>
<feature type="compositionally biased region" description="Polar residues" evidence="9">
    <location>
        <begin position="688"/>
        <end position="698"/>
    </location>
</feature>
<evidence type="ECO:0000256" key="3">
    <source>
        <dbReference type="ARBA" id="ARBA00022771"/>
    </source>
</evidence>
<feature type="compositionally biased region" description="Polar residues" evidence="9">
    <location>
        <begin position="158"/>
        <end position="187"/>
    </location>
</feature>
<keyword evidence="3 8" id="KW-0863">Zinc-finger</keyword>
<dbReference type="GO" id="GO:0003723">
    <property type="term" value="F:RNA binding"/>
    <property type="evidence" value="ECO:0007669"/>
    <property type="project" value="UniProtKB-UniRule"/>
</dbReference>
<dbReference type="CDD" id="cd12257">
    <property type="entry name" value="RRM1_RBM26_like"/>
    <property type="match status" value="1"/>
</dbReference>
<evidence type="ECO:0000256" key="5">
    <source>
        <dbReference type="ARBA" id="ARBA00022884"/>
    </source>
</evidence>
<evidence type="ECO:0000256" key="7">
    <source>
        <dbReference type="PROSITE-ProRule" id="PRU00176"/>
    </source>
</evidence>
<dbReference type="InterPro" id="IPR002483">
    <property type="entry name" value="PWI_dom"/>
</dbReference>
<feature type="region of interest" description="Disordered" evidence="9">
    <location>
        <begin position="278"/>
        <end position="316"/>
    </location>
</feature>
<dbReference type="Pfam" id="PF01480">
    <property type="entry name" value="PWI"/>
    <property type="match status" value="1"/>
</dbReference>
<dbReference type="CDD" id="cd21612">
    <property type="entry name" value="RRM_AtRDRP1_like"/>
    <property type="match status" value="1"/>
</dbReference>
<feature type="region of interest" description="Disordered" evidence="9">
    <location>
        <begin position="685"/>
        <end position="789"/>
    </location>
</feature>
<evidence type="ECO:0000313" key="13">
    <source>
        <dbReference type="EnsemblFungi" id="PTTG_04111-t43_1-p1"/>
    </source>
</evidence>
<feature type="compositionally biased region" description="Polar residues" evidence="9">
    <location>
        <begin position="559"/>
        <end position="574"/>
    </location>
</feature>
<sequence>MILENRQAEYLKQWMVQKLKPISDADHEVLSEYVMALLRHDQPENQLRISCLKQLEDFLQEDTKLFVTELFDHLRTFGAFNGSYQPPEINLSASVFPRKRSLAVDEPYLLPNKNTNNNLSPPPLNSLDNQHHASQSSTAPIPQYTPTQSHPSFLHFPEQQSNLINPLPHFSTSQVQQPYSATSNQPRNSKRPRKSMCRDYHYRGYCARGSSCHFSHDERDQDPSSSSALPSGYFPKTRASETEAKSPPPPATCIPVVFSGPSVGQQIPGLGGAVQFPYDLPPPSFSSNPQQQAGIDSSNHYNSRHPDRSLRHNGPSLNAKKPFTTLFIENIPQSSLSDRAVREYFSIFGPLTNVFVDVYNAQAQITFKSPEDAKHAYSSPEPVFNNRFVRIHLKRFPATGPRRSYGPLRTVGSPTGEGLVNNESKNEPNSNGYRHKPYDSPLTFKSPPASSPPQPKAEVQVLSQREQELRLKIDAQKRLLEQLSQKKAQKSNGLSQDVEMSGPFQPATQETENQPKQDLPTTDSNITTDLGESSTTAALNHLSPEPRLVSAKEALSPLQEPNSFPRRTTNNSVLYSGRGGGRKNLTNSRTSWTPAGTSPTQVFKLDNRSCTLAVQLVPSSAARETLKAYLEQFGTIVAFAPLSEDESVFDVSVKFSTRAAAEKALANGLEIPEVGKVTMNWVPISAGSGRTRTTTANNPPGHPSHTPHSFIPGLRNAHHHHYPGSFSLVNHHPPAQSKPEDPNDEVADKDTIPPFDMSTSTAPPSTNPPAAGSENPLVDNGDGDDLVDDFCVDDEIDGCWKR</sequence>
<feature type="compositionally biased region" description="Polar residues" evidence="9">
    <location>
        <begin position="506"/>
        <end position="530"/>
    </location>
</feature>
<keyword evidence="4 8" id="KW-0862">Zinc</keyword>
<feature type="domain" description="RRM" evidence="10">
    <location>
        <begin position="324"/>
        <end position="396"/>
    </location>
</feature>
<reference evidence="12" key="2">
    <citation type="submission" date="2016-05" db="EMBL/GenBank/DDBJ databases">
        <title>Comparative analysis highlights variable genome content of wheat rusts and divergence of the mating loci.</title>
        <authorList>
            <person name="Cuomo C.A."/>
            <person name="Bakkeren G."/>
            <person name="Szabo L."/>
            <person name="Khalil H."/>
            <person name="Joly D."/>
            <person name="Goldberg J."/>
            <person name="Young S."/>
            <person name="Zeng Q."/>
            <person name="Fellers J."/>
        </authorList>
    </citation>
    <scope>NUCLEOTIDE SEQUENCE [LARGE SCALE GENOMIC DNA]</scope>
    <source>
        <strain evidence="12">1-1 BBBD Race 1</strain>
    </source>
</reference>
<dbReference type="PROSITE" id="PS50102">
    <property type="entry name" value="RRM"/>
    <property type="match status" value="1"/>
</dbReference>
<dbReference type="InterPro" id="IPR000504">
    <property type="entry name" value="RRM_dom"/>
</dbReference>
<feature type="domain" description="C3H1-type" evidence="11">
    <location>
        <begin position="191"/>
        <end position="219"/>
    </location>
</feature>
<keyword evidence="2 8" id="KW-0479">Metal-binding</keyword>
<feature type="compositionally biased region" description="Basic and acidic residues" evidence="9">
    <location>
        <begin position="738"/>
        <end position="751"/>
    </location>
</feature>
<comment type="function">
    <text evidence="6">May be involved in the turnover of nuclear polyadenylated (pA+) RNA.</text>
</comment>
<protein>
    <recommendedName>
        <fullName evidence="15">RNA-binding protein 26</fullName>
    </recommendedName>
</protein>
<dbReference type="Proteomes" id="UP000005240">
    <property type="component" value="Unassembled WGS sequence"/>
</dbReference>
<feature type="compositionally biased region" description="Polar residues" evidence="9">
    <location>
        <begin position="132"/>
        <end position="151"/>
    </location>
</feature>
<dbReference type="InterPro" id="IPR045137">
    <property type="entry name" value="RBM26/27"/>
</dbReference>
<reference evidence="13" key="4">
    <citation type="submission" date="2025-05" db="UniProtKB">
        <authorList>
            <consortium name="EnsemblFungi"/>
        </authorList>
    </citation>
    <scope>IDENTIFICATION</scope>
    <source>
        <strain evidence="13">isolate 1-1 / race 1 (BBBD)</strain>
    </source>
</reference>
<feature type="compositionally biased region" description="Polar residues" evidence="9">
    <location>
        <begin position="484"/>
        <end position="495"/>
    </location>
</feature>
<dbReference type="SMART" id="SM00360">
    <property type="entry name" value="RRM"/>
    <property type="match status" value="2"/>
</dbReference>
<reference evidence="12" key="1">
    <citation type="submission" date="2009-11" db="EMBL/GenBank/DDBJ databases">
        <authorList>
            <consortium name="The Broad Institute Genome Sequencing Platform"/>
            <person name="Ward D."/>
            <person name="Feldgarden M."/>
            <person name="Earl A."/>
            <person name="Young S.K."/>
            <person name="Zeng Q."/>
            <person name="Koehrsen M."/>
            <person name="Alvarado L."/>
            <person name="Berlin A."/>
            <person name="Bochicchio J."/>
            <person name="Borenstein D."/>
            <person name="Chapman S.B."/>
            <person name="Chen Z."/>
            <person name="Engels R."/>
            <person name="Freedman E."/>
            <person name="Gellesch M."/>
            <person name="Goldberg J."/>
            <person name="Griggs A."/>
            <person name="Gujja S."/>
            <person name="Heilman E."/>
            <person name="Heiman D."/>
            <person name="Hepburn T."/>
            <person name="Howarth C."/>
            <person name="Jen D."/>
            <person name="Larson L."/>
            <person name="Lewis B."/>
            <person name="Mehta T."/>
            <person name="Park D."/>
            <person name="Pearson M."/>
            <person name="Roberts A."/>
            <person name="Saif S."/>
            <person name="Shea T."/>
            <person name="Shenoy N."/>
            <person name="Sisk P."/>
            <person name="Stolte C."/>
            <person name="Sykes S."/>
            <person name="Thomson T."/>
            <person name="Walk T."/>
            <person name="White J."/>
            <person name="Yandava C."/>
            <person name="Izard J."/>
            <person name="Baranova O.V."/>
            <person name="Blanton J.M."/>
            <person name="Tanner A.C."/>
            <person name="Dewhirst F.E."/>
            <person name="Haas B."/>
            <person name="Nusbaum C."/>
            <person name="Birren B."/>
        </authorList>
    </citation>
    <scope>NUCLEOTIDE SEQUENCE [LARGE SCALE GENOMIC DNA]</scope>
    <source>
        <strain evidence="12">1-1 BBBD Race 1</strain>
    </source>
</reference>
<feature type="region of interest" description="Disordered" evidence="9">
    <location>
        <begin position="108"/>
        <end position="195"/>
    </location>
</feature>
<feature type="compositionally biased region" description="Low complexity" evidence="9">
    <location>
        <begin position="108"/>
        <end position="119"/>
    </location>
</feature>
<dbReference type="InterPro" id="IPR000571">
    <property type="entry name" value="Znf_CCCH"/>
</dbReference>
<dbReference type="AlphaFoldDB" id="A0A180GPA1"/>
<dbReference type="InterPro" id="IPR035979">
    <property type="entry name" value="RBD_domain_sf"/>
</dbReference>
<name>A0A180GPA1_PUCT1</name>
<dbReference type="Gene3D" id="4.10.1000.10">
    <property type="entry name" value="Zinc finger, CCCH-type"/>
    <property type="match status" value="1"/>
</dbReference>
<evidence type="ECO:0008006" key="15">
    <source>
        <dbReference type="Google" id="ProtNLM"/>
    </source>
</evidence>
<feature type="region of interest" description="Disordered" evidence="9">
    <location>
        <begin position="556"/>
        <end position="599"/>
    </location>
</feature>
<accession>A0A180GPA1</accession>
<dbReference type="SUPFAM" id="SSF90229">
    <property type="entry name" value="CCCH zinc finger"/>
    <property type="match status" value="1"/>
</dbReference>
<feature type="region of interest" description="Disordered" evidence="9">
    <location>
        <begin position="399"/>
        <end position="463"/>
    </location>
</feature>
<proteinExistence type="predicted"/>
<evidence type="ECO:0000313" key="12">
    <source>
        <dbReference type="EMBL" id="OAV94550.1"/>
    </source>
</evidence>
<dbReference type="OrthoDB" id="443401at2759"/>
<feature type="compositionally biased region" description="Polar residues" evidence="9">
    <location>
        <begin position="584"/>
        <end position="599"/>
    </location>
</feature>
<evidence type="ECO:0000313" key="14">
    <source>
        <dbReference type="Proteomes" id="UP000005240"/>
    </source>
</evidence>
<evidence type="ECO:0000259" key="11">
    <source>
        <dbReference type="PROSITE" id="PS50103"/>
    </source>
</evidence>
<dbReference type="PROSITE" id="PS50103">
    <property type="entry name" value="ZF_C3H1"/>
    <property type="match status" value="1"/>
</dbReference>
<dbReference type="Pfam" id="PF00642">
    <property type="entry name" value="zf-CCCH"/>
    <property type="match status" value="1"/>
</dbReference>
<evidence type="ECO:0000256" key="6">
    <source>
        <dbReference type="ARBA" id="ARBA00043866"/>
    </source>
</evidence>